<feature type="region of interest" description="Disordered" evidence="1">
    <location>
        <begin position="81"/>
        <end position="513"/>
    </location>
</feature>
<name>A0A1B9I865_9TREE</name>
<dbReference type="EMBL" id="CP144524">
    <property type="protein sequence ID" value="WWC70926.1"/>
    <property type="molecule type" value="Genomic_DNA"/>
</dbReference>
<feature type="region of interest" description="Disordered" evidence="1">
    <location>
        <begin position="1"/>
        <end position="63"/>
    </location>
</feature>
<feature type="domain" description="PX" evidence="2">
    <location>
        <begin position="514"/>
        <end position="630"/>
    </location>
</feature>
<dbReference type="InterPro" id="IPR027267">
    <property type="entry name" value="AH/BAR_dom_sf"/>
</dbReference>
<dbReference type="KEGG" id="kpin:30170787"/>
<dbReference type="Gene3D" id="3.30.1520.10">
    <property type="entry name" value="Phox-like domain"/>
    <property type="match status" value="1"/>
</dbReference>
<evidence type="ECO:0000313" key="5">
    <source>
        <dbReference type="Proteomes" id="UP000094020"/>
    </source>
</evidence>
<reference evidence="4" key="2">
    <citation type="submission" date="2013-07" db="EMBL/GenBank/DDBJ databases">
        <authorList>
            <consortium name="The Broad Institute Genome Sequencing Platform"/>
            <person name="Cuomo C."/>
            <person name="Litvintseva A."/>
            <person name="Chen Y."/>
            <person name="Heitman J."/>
            <person name="Sun S."/>
            <person name="Springer D."/>
            <person name="Dromer F."/>
            <person name="Young S.K."/>
            <person name="Zeng Q."/>
            <person name="Gargeya S."/>
            <person name="Fitzgerald M."/>
            <person name="Abouelleil A."/>
            <person name="Alvarado L."/>
            <person name="Berlin A.M."/>
            <person name="Chapman S.B."/>
            <person name="Dewar J."/>
            <person name="Goldberg J."/>
            <person name="Griggs A."/>
            <person name="Gujja S."/>
            <person name="Hansen M."/>
            <person name="Howarth C."/>
            <person name="Imamovic A."/>
            <person name="Larimer J."/>
            <person name="McCowan C."/>
            <person name="Murphy C."/>
            <person name="Pearson M."/>
            <person name="Priest M."/>
            <person name="Roberts A."/>
            <person name="Saif S."/>
            <person name="Shea T."/>
            <person name="Sykes S."/>
            <person name="Wortman J."/>
            <person name="Nusbaum C."/>
            <person name="Birren B."/>
        </authorList>
    </citation>
    <scope>NUCLEOTIDE SEQUENCE</scope>
    <source>
        <strain evidence="4">CBS 10737</strain>
    </source>
</reference>
<dbReference type="PROSITE" id="PS50195">
    <property type="entry name" value="PX"/>
    <property type="match status" value="1"/>
</dbReference>
<feature type="compositionally biased region" description="Polar residues" evidence="1">
    <location>
        <begin position="281"/>
        <end position="327"/>
    </location>
</feature>
<feature type="compositionally biased region" description="Polar residues" evidence="1">
    <location>
        <begin position="466"/>
        <end position="475"/>
    </location>
</feature>
<dbReference type="InterPro" id="IPR001683">
    <property type="entry name" value="PX_dom"/>
</dbReference>
<feature type="compositionally biased region" description="Polar residues" evidence="1">
    <location>
        <begin position="441"/>
        <end position="450"/>
    </location>
</feature>
<dbReference type="GO" id="GO:0005829">
    <property type="term" value="C:cytosol"/>
    <property type="evidence" value="ECO:0007669"/>
    <property type="project" value="GOC"/>
</dbReference>
<feature type="compositionally biased region" description="Polar residues" evidence="1">
    <location>
        <begin position="495"/>
        <end position="513"/>
    </location>
</feature>
<proteinExistence type="predicted"/>
<evidence type="ECO:0000313" key="4">
    <source>
        <dbReference type="EMBL" id="WWC70926.1"/>
    </source>
</evidence>
<feature type="compositionally biased region" description="Polar residues" evidence="1">
    <location>
        <begin position="36"/>
        <end position="58"/>
    </location>
</feature>
<feature type="compositionally biased region" description="Low complexity" evidence="1">
    <location>
        <begin position="477"/>
        <end position="491"/>
    </location>
</feature>
<dbReference type="SUPFAM" id="SSF64268">
    <property type="entry name" value="PX domain"/>
    <property type="match status" value="1"/>
</dbReference>
<reference evidence="3" key="3">
    <citation type="submission" date="2016-07" db="EMBL/GenBank/DDBJ databases">
        <title>Evolution of pathogenesis and genome organization in the Tremellales.</title>
        <authorList>
            <person name="Cuomo C."/>
            <person name="Litvintseva A."/>
            <person name="Heitman J."/>
            <person name="Chen Y."/>
            <person name="Sun S."/>
            <person name="Springer D."/>
            <person name="Dromer F."/>
            <person name="Young S."/>
            <person name="Zeng Q."/>
            <person name="Chapman S."/>
            <person name="Gujja S."/>
            <person name="Saif S."/>
            <person name="Birren B."/>
        </authorList>
    </citation>
    <scope>NUCLEOTIDE SEQUENCE</scope>
    <source>
        <strain evidence="3">CBS 10737</strain>
    </source>
</reference>
<dbReference type="Pfam" id="PF09325">
    <property type="entry name" value="Vps5"/>
    <property type="match status" value="1"/>
</dbReference>
<protein>
    <recommendedName>
        <fullName evidence="2">PX domain-containing protein</fullName>
    </recommendedName>
</protein>
<dbReference type="GeneID" id="30170787"/>
<dbReference type="InterPro" id="IPR036871">
    <property type="entry name" value="PX_dom_sf"/>
</dbReference>
<dbReference type="Gene3D" id="1.20.1270.60">
    <property type="entry name" value="Arfaptin homology (AH) domain/BAR domain"/>
    <property type="match status" value="1"/>
</dbReference>
<accession>A0A1B9I865</accession>
<feature type="compositionally biased region" description="Low complexity" evidence="1">
    <location>
        <begin position="401"/>
        <end position="413"/>
    </location>
</feature>
<dbReference type="PANTHER" id="PTHR10555:SF170">
    <property type="entry name" value="FI18122P1"/>
    <property type="match status" value="1"/>
</dbReference>
<organism evidence="3">
    <name type="scientific">Kwoniella pini CBS 10737</name>
    <dbReference type="NCBI Taxonomy" id="1296096"/>
    <lineage>
        <taxon>Eukaryota</taxon>
        <taxon>Fungi</taxon>
        <taxon>Dikarya</taxon>
        <taxon>Basidiomycota</taxon>
        <taxon>Agaricomycotina</taxon>
        <taxon>Tremellomycetes</taxon>
        <taxon>Tremellales</taxon>
        <taxon>Cryptococcaceae</taxon>
        <taxon>Kwoniella</taxon>
    </lineage>
</organism>
<dbReference type="PANTHER" id="PTHR10555">
    <property type="entry name" value="SORTING NEXIN"/>
    <property type="match status" value="1"/>
</dbReference>
<keyword evidence="5" id="KW-1185">Reference proteome</keyword>
<feature type="compositionally biased region" description="Polar residues" evidence="1">
    <location>
        <begin position="195"/>
        <end position="210"/>
    </location>
</feature>
<feature type="compositionally biased region" description="Polar residues" evidence="1">
    <location>
        <begin position="343"/>
        <end position="363"/>
    </location>
</feature>
<feature type="compositionally biased region" description="Polar residues" evidence="1">
    <location>
        <begin position="9"/>
        <end position="26"/>
    </location>
</feature>
<feature type="compositionally biased region" description="Acidic residues" evidence="1">
    <location>
        <begin position="174"/>
        <end position="184"/>
    </location>
</feature>
<reference evidence="4" key="4">
    <citation type="submission" date="2024-02" db="EMBL/GenBank/DDBJ databases">
        <title>Comparative genomics of Cryptococcus and Kwoniella reveals pathogenesis evolution and contrasting modes of karyotype evolution via chromosome fusion or intercentromeric recombination.</title>
        <authorList>
            <person name="Coelho M.A."/>
            <person name="David-Palma M."/>
            <person name="Shea T."/>
            <person name="Bowers K."/>
            <person name="McGinley-Smith S."/>
            <person name="Mohammad A.W."/>
            <person name="Gnirke A."/>
            <person name="Yurkov A.M."/>
            <person name="Nowrousian M."/>
            <person name="Sun S."/>
            <person name="Cuomo C.A."/>
            <person name="Heitman J."/>
        </authorList>
    </citation>
    <scope>NUCLEOTIDE SEQUENCE</scope>
    <source>
        <strain evidence="4">CBS 10737</strain>
    </source>
</reference>
<dbReference type="GO" id="GO:0035091">
    <property type="term" value="F:phosphatidylinositol binding"/>
    <property type="evidence" value="ECO:0007669"/>
    <property type="project" value="InterPro"/>
</dbReference>
<dbReference type="RefSeq" id="XP_019012922.1">
    <property type="nucleotide sequence ID" value="XM_019154182.1"/>
</dbReference>
<dbReference type="SMART" id="SM00312">
    <property type="entry name" value="PX"/>
    <property type="match status" value="1"/>
</dbReference>
<dbReference type="Pfam" id="PF00787">
    <property type="entry name" value="PX"/>
    <property type="match status" value="1"/>
</dbReference>
<evidence type="ECO:0000259" key="2">
    <source>
        <dbReference type="PROSITE" id="PS50195"/>
    </source>
</evidence>
<dbReference type="OrthoDB" id="271164at2759"/>
<feature type="compositionally biased region" description="Basic and acidic residues" evidence="1">
    <location>
        <begin position="156"/>
        <end position="165"/>
    </location>
</feature>
<feature type="compositionally biased region" description="Basic and acidic residues" evidence="1">
    <location>
        <begin position="226"/>
        <end position="245"/>
    </location>
</feature>
<dbReference type="GO" id="GO:0005768">
    <property type="term" value="C:endosome"/>
    <property type="evidence" value="ECO:0007669"/>
    <property type="project" value="TreeGrafter"/>
</dbReference>
<evidence type="ECO:0000256" key="1">
    <source>
        <dbReference type="SAM" id="MobiDB-lite"/>
    </source>
</evidence>
<reference evidence="3" key="1">
    <citation type="submission" date="2013-07" db="EMBL/GenBank/DDBJ databases">
        <title>The Genome Sequence of Cryptococcus pinus CBS10737.</title>
        <authorList>
            <consortium name="The Broad Institute Genome Sequencing Platform"/>
            <person name="Cuomo C."/>
            <person name="Litvintseva A."/>
            <person name="Chen Y."/>
            <person name="Heitman J."/>
            <person name="Sun S."/>
            <person name="Springer D."/>
            <person name="Dromer F."/>
            <person name="Young S.K."/>
            <person name="Zeng Q."/>
            <person name="Gargeya S."/>
            <person name="Fitzgerald M."/>
            <person name="Abouelleil A."/>
            <person name="Alvarado L."/>
            <person name="Berlin A.M."/>
            <person name="Chapman S.B."/>
            <person name="Dewar J."/>
            <person name="Goldberg J."/>
            <person name="Griggs A."/>
            <person name="Gujja S."/>
            <person name="Hansen M."/>
            <person name="Howarth C."/>
            <person name="Imamovic A."/>
            <person name="Larimer J."/>
            <person name="McCowan C."/>
            <person name="Murphy C."/>
            <person name="Pearson M."/>
            <person name="Priest M."/>
            <person name="Roberts A."/>
            <person name="Saif S."/>
            <person name="Shea T."/>
            <person name="Sykes S."/>
            <person name="Wortman J."/>
            <person name="Nusbaum C."/>
            <person name="Birren B."/>
        </authorList>
    </citation>
    <scope>NUCLEOTIDE SEQUENCE [LARGE SCALE GENOMIC DNA]</scope>
    <source>
        <strain evidence="3">CBS 10737</strain>
    </source>
</reference>
<dbReference type="GO" id="GO:0042147">
    <property type="term" value="P:retrograde transport, endosome to Golgi"/>
    <property type="evidence" value="ECO:0007669"/>
    <property type="project" value="TreeGrafter"/>
</dbReference>
<gene>
    <name evidence="3" type="ORF">I206_02418</name>
    <name evidence="4" type="ORF">I206_104878</name>
</gene>
<dbReference type="GO" id="GO:0045053">
    <property type="term" value="P:protein retention in Golgi apparatus"/>
    <property type="evidence" value="ECO:0007669"/>
    <property type="project" value="TreeGrafter"/>
</dbReference>
<sequence>MDEEASFSALLSSTTPARPSWSSPNVQADDPWANPFSDSTSTSSINPYASPFASTASPIINDPAIQPFGLAETDLPRIETSPYIQKIKENDDNINQRLPDPPSVIAAREQNNYSPPKTNEGIYRNPYSEDDPFSNVGQNKMVDPAIKPFEPPSHSPIEEKKEQQKPKGLPSSLIDEDLMAESDPEQSLKKAFVKSTPQPKSSTSNSNQVKATVEKKTYVFTPNAKNVKEEKRFEEVKKESEKDNKGSGVDVNGKQDKEDVDLVDKQDEPSVKVEKKESEETLQIPTKASDNDITPTQEQPPSSGHTTPTVRSPKSPTSIPLPQSNLATPIISRIPTPLPPANNVKTDNAESSSVLATPSTDRVSVSPLEAPSASTLEEDYGFKSLSIGGSAPPVPDKEWNAASTSSSNAISPSGPRFGGKGWGALDDETEGDSLFGRGGPSVSSWSNEHSSGGWGETSMEDALTSAGPSASSYRINGSPTTTTRSTSGDRPSSPEDTVSTPTTSSPRKKLSNTPVFQITVSDPAKVGDPVRGYTVYTVRTQTTSPHYRKGTFSVLRRFSDFLWLLEILTFNNPGIVLPPMPGKHTFGRFQDQFIETRRNALQKFITKITSHPVLQLDPDLRIFLESDNFSIDSKNRKNEILILEKSQALSADRIWNTNKFIEFDDWFESRNGFLNSLENQLKNLSKSIEQSSKLKLELSNSILEFSENILILSESDLNFELIENLKKLNLILKEEKELNENQAKFQVINLLNLTDEYIKIINQVKIAFNGRIKSYNQWQQSEKELTRLKNNKSKNNNNGKLINNNFNDIIEAERTVRENHINFENLTKLTKNEFIRFERGRIEEFKLTLEIFLNDLIEKQKSLIEMWEEFHKSLLSVIVDKVKE</sequence>
<dbReference type="EMBL" id="KV700115">
    <property type="protein sequence ID" value="OCF51703.1"/>
    <property type="molecule type" value="Genomic_DNA"/>
</dbReference>
<dbReference type="InterPro" id="IPR015404">
    <property type="entry name" value="Vps5_C"/>
</dbReference>
<evidence type="ECO:0000313" key="3">
    <source>
        <dbReference type="EMBL" id="OCF51703.1"/>
    </source>
</evidence>
<dbReference type="STRING" id="1296096.A0A1B9I865"/>
<feature type="compositionally biased region" description="Basic and acidic residues" evidence="1">
    <location>
        <begin position="253"/>
        <end position="279"/>
    </location>
</feature>
<dbReference type="AlphaFoldDB" id="A0A1B9I865"/>
<dbReference type="Proteomes" id="UP000094020">
    <property type="component" value="Chromosome 6"/>
</dbReference>